<evidence type="ECO:0000313" key="2">
    <source>
        <dbReference type="EMBL" id="KAJ3475041.1"/>
    </source>
</evidence>
<dbReference type="EMBL" id="JANAWD010000928">
    <property type="protein sequence ID" value="KAJ3475041.1"/>
    <property type="molecule type" value="Genomic_DNA"/>
</dbReference>
<evidence type="ECO:0000313" key="3">
    <source>
        <dbReference type="Proteomes" id="UP001212997"/>
    </source>
</evidence>
<name>A0AAD5UQQ5_9APHY</name>
<sequence length="1302" mass="145295">MPHDVTTEAYLAVVYIRDEPTFPHQVGFLAKPTPPDGPPTTRPVPPSPESTPWAVAFSLSFPMGELTEAGKKLLRDMLKPHYSGLKPACPRPGCGYKSHYIGPALRPGHRGLGTFECTNPSVQHITTPGYAPTIPPDFLNAIKATNFNDLNTAQAALQRFMDNGAFNTRQVNCLLGMRLVPPHRTKTQLATWGAAYRSLTSAYDKLYDKLHLIMLTDVETERLQDLQQAVAAMAPPYWNEVRRSGATVQDFGWTEEDTGATFQHRNAPLAILGAPSQQMYPSTPSHHACDVTMTPSSSASTSTAVSSGFLSSGSQSSSRRDKGKAPVRASKRPYEQLSSDALSHRHKMSKTYNPEPDIGPFCYQLDHATGPSRSSVTEVDPDLQEIDKSDVFRQMVLVMYPATVEIPGGLRYLLWIDKARDVLCLDKYTKELEANFSLKPTPPKLEYYCVHSGRWFKTGFSEDIPLREVNMLVVRCITAPASDYLQVLKEADGEHNPFQQTLATLVLESQASRPCGFPIPTIVEVTDFNVVAAFSPLSKYRTQTLASFVLESQASRTCGSTIPTIVEVTDFNVVAAFSASSKYQTSRRGPRFPQDLAASPIAVEVSDFDRLVDVHCGIGYSQVANRQDSSAPSRHNPSVVGSSLPIVLPSASPVPLELAILPRHPLQICLKKLAETPNFWERKGHLSLAIEREPELTVALERQWIKDEYLWAVFAPECLVYTGKFACLAFRNKQAPVEFSNGSWGLSDSMKETWRALENNLLHTTRSLMSQSCVSFPLHMRSPNPPSKYGYTRGFGSTQRAQNALWASRTAFLSLMTFCSFLIACSNPLGVDTSDISMMNLREKMPGWARYLLTKKSTPYVWVNALHSSWIACFSVPRIGGFVNTTVTKWQWPECALRVLHRAEIPLWYWFPKSNIEDADPLFHPFFRLPTPPPSPKFSAIEAPPPAAKEAKETSEHRRLWLEQMKQVIVNGVPKAPGRKGPRVFEWEESDLCPGVYAQVAVPRNAVQDKWEDYNDKQKRYDSHRNEWDLCSMLDADGPATSSFEEPFDHDEFGIPLHDAEDISQNVPGADVGAVWKDPTCWLTLPNPDKHDRVHFDSLEVLMTTRYSLRSGAPAPPAPAPVKEIQKVKFSLGFRYEDSTLALDQHTAYIINTLAGKEAPLPTLYDLVGDYQPTVPRGCSFTKSKYADGRTGYRLTSHEGRMPYEIVVDDAVDTLNLIRRGDWVESPSTAIMQMISRGMSLNVLTHTEHRDLPDRPELIPLGWTDENSGASCWDYRHYLFRRAELLDHPAVAHADICSGGIE</sequence>
<keyword evidence="3" id="KW-1185">Reference proteome</keyword>
<organism evidence="2 3">
    <name type="scientific">Meripilus lineatus</name>
    <dbReference type="NCBI Taxonomy" id="2056292"/>
    <lineage>
        <taxon>Eukaryota</taxon>
        <taxon>Fungi</taxon>
        <taxon>Dikarya</taxon>
        <taxon>Basidiomycota</taxon>
        <taxon>Agaricomycotina</taxon>
        <taxon>Agaricomycetes</taxon>
        <taxon>Polyporales</taxon>
        <taxon>Meripilaceae</taxon>
        <taxon>Meripilus</taxon>
    </lineage>
</organism>
<protein>
    <submittedName>
        <fullName evidence="2">Uncharacterized protein</fullName>
    </submittedName>
</protein>
<proteinExistence type="predicted"/>
<feature type="compositionally biased region" description="Polar residues" evidence="1">
    <location>
        <begin position="275"/>
        <end position="285"/>
    </location>
</feature>
<evidence type="ECO:0000256" key="1">
    <source>
        <dbReference type="SAM" id="MobiDB-lite"/>
    </source>
</evidence>
<accession>A0AAD5UQQ5</accession>
<comment type="caution">
    <text evidence="2">The sequence shown here is derived from an EMBL/GenBank/DDBJ whole genome shotgun (WGS) entry which is preliminary data.</text>
</comment>
<dbReference type="Proteomes" id="UP001212997">
    <property type="component" value="Unassembled WGS sequence"/>
</dbReference>
<gene>
    <name evidence="2" type="ORF">NLI96_g12097</name>
</gene>
<feature type="compositionally biased region" description="Low complexity" evidence="1">
    <location>
        <begin position="296"/>
        <end position="317"/>
    </location>
</feature>
<reference evidence="2" key="1">
    <citation type="submission" date="2022-07" db="EMBL/GenBank/DDBJ databases">
        <title>Genome Sequence of Physisporinus lineatus.</title>
        <authorList>
            <person name="Buettner E."/>
        </authorList>
    </citation>
    <scope>NUCLEOTIDE SEQUENCE</scope>
    <source>
        <strain evidence="2">VT162</strain>
    </source>
</reference>
<feature type="region of interest" description="Disordered" evidence="1">
    <location>
        <begin position="275"/>
        <end position="345"/>
    </location>
</feature>